<evidence type="ECO:0000313" key="2">
    <source>
        <dbReference type="Proteomes" id="UP001470809"/>
    </source>
</evidence>
<dbReference type="AlphaFoldDB" id="A0AAN0MB11"/>
<dbReference type="Proteomes" id="UP001470809">
    <property type="component" value="Chromosome"/>
</dbReference>
<protein>
    <submittedName>
        <fullName evidence="1">Uncharacterized protein</fullName>
    </submittedName>
</protein>
<accession>A0AAN0MB11</accession>
<dbReference type="Gene3D" id="2.40.160.170">
    <property type="match status" value="1"/>
</dbReference>
<dbReference type="RefSeq" id="WP_373634887.1">
    <property type="nucleotide sequence ID" value="NZ_CP151767.2"/>
</dbReference>
<organism evidence="1 2">
    <name type="scientific">Yoonia rhodophyticola</name>
    <dbReference type="NCBI Taxonomy" id="3137370"/>
    <lineage>
        <taxon>Bacteria</taxon>
        <taxon>Pseudomonadati</taxon>
        <taxon>Pseudomonadota</taxon>
        <taxon>Alphaproteobacteria</taxon>
        <taxon>Rhodobacterales</taxon>
        <taxon>Paracoccaceae</taxon>
        <taxon>Yoonia</taxon>
    </lineage>
</organism>
<keyword evidence="2" id="KW-1185">Reference proteome</keyword>
<dbReference type="KEGG" id="yrh:AABB31_05005"/>
<sequence>MGGLSFEERDTNGDETTTTEVELGGFALLGDYFPTQSGWRISGGLMFATGEANALVEGDIEVNGTVYPGETLEIAAVFNNEIAPMITTGYDWRFGNGWSFNSEIGAVFIDGITLTATSSNTTAQAEIENDPDYQQAQQDAADVAIAPYLAFGVSYEF</sequence>
<name>A0AAN0MB11_9RHOB</name>
<gene>
    <name evidence="1" type="ORF">AABB31_05005</name>
</gene>
<reference evidence="2" key="1">
    <citation type="submission" date="2024-04" db="EMBL/GenBank/DDBJ databases">
        <title>Phylogenomic analyses of a clade within the roseobacter group suggest taxonomic reassignments of species of the genera Aestuariivita, Citreicella, Loktanella, Nautella, Pelagibaca, Ruegeria, Thalassobius, Thiobacimonas and Tropicibacter, and the proposal o.</title>
        <authorList>
            <person name="Jeon C.O."/>
        </authorList>
    </citation>
    <scope>NUCLEOTIDE SEQUENCE [LARGE SCALE GENOMIC DNA]</scope>
    <source>
        <strain evidence="2">SS1-5</strain>
    </source>
</reference>
<proteinExistence type="predicted"/>
<reference evidence="1 2" key="2">
    <citation type="submission" date="2024-08" db="EMBL/GenBank/DDBJ databases">
        <title>Phylogenomic analyses of a clade within the roseobacter group suggest taxonomic reassignments of species of the genera Aestuariivita, Citreicella, Loktanella, Nautella, Pelagibaca, Ruegeria, Thalassobius, Thiobacimonas and Tropicibacter, and the proposal o.</title>
        <authorList>
            <person name="Jeon C.O."/>
        </authorList>
    </citation>
    <scope>NUCLEOTIDE SEQUENCE [LARGE SCALE GENOMIC DNA]</scope>
    <source>
        <strain evidence="1 2">SS1-5</strain>
    </source>
</reference>
<evidence type="ECO:0000313" key="1">
    <source>
        <dbReference type="EMBL" id="WZU68284.2"/>
    </source>
</evidence>
<dbReference type="EMBL" id="CP151767">
    <property type="protein sequence ID" value="WZU68284.2"/>
    <property type="molecule type" value="Genomic_DNA"/>
</dbReference>